<dbReference type="SUPFAM" id="SSF55469">
    <property type="entry name" value="FMN-dependent nitroreductase-like"/>
    <property type="match status" value="1"/>
</dbReference>
<evidence type="ECO:0000256" key="1">
    <source>
        <dbReference type="ARBA" id="ARBA00008366"/>
    </source>
</evidence>
<dbReference type="PANTHER" id="PTHR43425">
    <property type="entry name" value="OXYGEN-INSENSITIVE NADPH NITROREDUCTASE"/>
    <property type="match status" value="1"/>
</dbReference>
<dbReference type="Pfam" id="PF00881">
    <property type="entry name" value="Nitroreductase"/>
    <property type="match status" value="1"/>
</dbReference>
<gene>
    <name evidence="7" type="ORF">SD77_0927</name>
</gene>
<comment type="caution">
    <text evidence="7">The sequence shown here is derived from an EMBL/GenBank/DDBJ whole genome shotgun (WGS) entry which is preliminary data.</text>
</comment>
<evidence type="ECO:0000256" key="3">
    <source>
        <dbReference type="ARBA" id="ARBA00022643"/>
    </source>
</evidence>
<dbReference type="InterPro" id="IPR016446">
    <property type="entry name" value="Flavin_OxRdtase_Frp"/>
</dbReference>
<feature type="domain" description="Nitroreductase" evidence="6">
    <location>
        <begin position="6"/>
        <end position="159"/>
    </location>
</feature>
<name>A0ABR5AT60_BACBA</name>
<keyword evidence="8" id="KW-1185">Reference proteome</keyword>
<evidence type="ECO:0000259" key="6">
    <source>
        <dbReference type="Pfam" id="PF00881"/>
    </source>
</evidence>
<keyword evidence="4 5" id="KW-0560">Oxidoreductase</keyword>
<keyword evidence="2 5" id="KW-0285">Flavoprotein</keyword>
<evidence type="ECO:0000256" key="4">
    <source>
        <dbReference type="ARBA" id="ARBA00023002"/>
    </source>
</evidence>
<evidence type="ECO:0000256" key="5">
    <source>
        <dbReference type="PIRNR" id="PIRNR005426"/>
    </source>
</evidence>
<accession>A0ABR5AT60</accession>
<evidence type="ECO:0000313" key="7">
    <source>
        <dbReference type="EMBL" id="KIL77948.1"/>
    </source>
</evidence>
<dbReference type="EMBL" id="JXLP01000011">
    <property type="protein sequence ID" value="KIL77948.1"/>
    <property type="molecule type" value="Genomic_DNA"/>
</dbReference>
<dbReference type="CDD" id="cd02146">
    <property type="entry name" value="NfsA-like"/>
    <property type="match status" value="1"/>
</dbReference>
<dbReference type="InterPro" id="IPR000415">
    <property type="entry name" value="Nitroreductase-like"/>
</dbReference>
<organism evidence="7 8">
    <name type="scientific">Bacillus badius</name>
    <dbReference type="NCBI Taxonomy" id="1455"/>
    <lineage>
        <taxon>Bacteria</taxon>
        <taxon>Bacillati</taxon>
        <taxon>Bacillota</taxon>
        <taxon>Bacilli</taxon>
        <taxon>Bacillales</taxon>
        <taxon>Bacillaceae</taxon>
        <taxon>Pseudobacillus</taxon>
    </lineage>
</organism>
<keyword evidence="3 5" id="KW-0288">FMN</keyword>
<dbReference type="Proteomes" id="UP000031982">
    <property type="component" value="Unassembled WGS sequence"/>
</dbReference>
<dbReference type="PANTHER" id="PTHR43425:SF3">
    <property type="entry name" value="NADPH-DEPENDENT OXIDOREDUCTASE"/>
    <property type="match status" value="1"/>
</dbReference>
<dbReference type="NCBIfam" id="NF008033">
    <property type="entry name" value="PRK10765.1"/>
    <property type="match status" value="1"/>
</dbReference>
<comment type="similarity">
    <text evidence="1 5">Belongs to the flavin oxidoreductase frp family.</text>
</comment>
<sequence>MIDLLMSHASVRKYTNEPISDEMFHQLLEAAQHAASSHFVQAYSVVRVKDEEKRQKLGELSKNKQQFESAALPLVFCADLKRLEKAVTLHGKSFEGSMAENLLVAVIDTALFAQNFVVAAESKGYGICYIGGVRNNPQAISELLELPDYVIPLFGLTVGVPAESNEVKPRLPLEAVLHEDTYNEAKYDQLLAEYDKQMHKYYAARTTNKKDAAWTGGMAAFLSEPRRAYMLEFLQSKGFIKK</sequence>
<proteinExistence type="inferred from homology"/>
<dbReference type="PIRSF" id="PIRSF005426">
    <property type="entry name" value="Frp"/>
    <property type="match status" value="1"/>
</dbReference>
<dbReference type="Gene3D" id="3.40.109.10">
    <property type="entry name" value="NADH Oxidase"/>
    <property type="match status" value="1"/>
</dbReference>
<protein>
    <submittedName>
        <fullName evidence="7">NAD(P)H-flavin oxidoreductase</fullName>
    </submittedName>
</protein>
<dbReference type="RefSeq" id="WP_041113956.1">
    <property type="nucleotide sequence ID" value="NZ_JARTHD010000017.1"/>
</dbReference>
<reference evidence="7 8" key="1">
    <citation type="submission" date="2015-01" db="EMBL/GenBank/DDBJ databases">
        <title>Genome Assembly of Bacillus badius MTCC 1458.</title>
        <authorList>
            <person name="Verma A."/>
            <person name="Khatri I."/>
            <person name="Mual P."/>
            <person name="Subramanian S."/>
            <person name="Krishnamurthi S."/>
        </authorList>
    </citation>
    <scope>NUCLEOTIDE SEQUENCE [LARGE SCALE GENOMIC DNA]</scope>
    <source>
        <strain evidence="7 8">MTCC 1458</strain>
    </source>
</reference>
<dbReference type="InterPro" id="IPR029479">
    <property type="entry name" value="Nitroreductase"/>
</dbReference>
<evidence type="ECO:0000313" key="8">
    <source>
        <dbReference type="Proteomes" id="UP000031982"/>
    </source>
</evidence>
<evidence type="ECO:0000256" key="2">
    <source>
        <dbReference type="ARBA" id="ARBA00022630"/>
    </source>
</evidence>
<keyword evidence="5" id="KW-0521">NADP</keyword>